<gene>
    <name evidence="1" type="ORF">RIB2604_00800140</name>
</gene>
<reference evidence="2" key="2">
    <citation type="submission" date="2016-02" db="EMBL/GenBank/DDBJ databases">
        <title>Genome sequencing of Aspergillus luchuensis NBRC 4314.</title>
        <authorList>
            <person name="Yamada O."/>
        </authorList>
    </citation>
    <scope>NUCLEOTIDE SEQUENCE [LARGE SCALE GENOMIC DNA]</scope>
    <source>
        <strain evidence="2">RIB 2604</strain>
    </source>
</reference>
<organism evidence="1 2">
    <name type="scientific">Aspergillus kawachii</name>
    <name type="common">White koji mold</name>
    <name type="synonym">Aspergillus awamori var. kawachi</name>
    <dbReference type="NCBI Taxonomy" id="1069201"/>
    <lineage>
        <taxon>Eukaryota</taxon>
        <taxon>Fungi</taxon>
        <taxon>Dikarya</taxon>
        <taxon>Ascomycota</taxon>
        <taxon>Pezizomycotina</taxon>
        <taxon>Eurotiomycetes</taxon>
        <taxon>Eurotiomycetidae</taxon>
        <taxon>Eurotiales</taxon>
        <taxon>Aspergillaceae</taxon>
        <taxon>Aspergillus</taxon>
        <taxon>Aspergillus subgen. Circumdati</taxon>
    </lineage>
</organism>
<name>A0A146F351_ASPKA</name>
<sequence length="123" mass="13372">MEAESKSPMGTNSNGAVYVSEGSWSHDVDSTAAFMKTLSCRTGFDANAGRVRTGVGTAFHSGREAREWLANLAESQLQKEDPAGQGWLRASISGKFSTHYFLNWAEFGDAWYAALQCGVLGWK</sequence>
<dbReference type="VEuPathDB" id="FungiDB:ASPFODRAFT_49687"/>
<evidence type="ECO:0000313" key="2">
    <source>
        <dbReference type="Proteomes" id="UP000075230"/>
    </source>
</evidence>
<dbReference type="EMBL" id="BCWF01000008">
    <property type="protein sequence ID" value="GAT20545.1"/>
    <property type="molecule type" value="Genomic_DNA"/>
</dbReference>
<evidence type="ECO:0000313" key="1">
    <source>
        <dbReference type="EMBL" id="GAT20545.1"/>
    </source>
</evidence>
<comment type="caution">
    <text evidence="1">The sequence shown here is derived from an EMBL/GenBank/DDBJ whole genome shotgun (WGS) entry which is preliminary data.</text>
</comment>
<reference evidence="1 2" key="1">
    <citation type="journal article" date="2016" name="DNA Res.">
        <title>Genome sequence of Aspergillus luchuensis NBRC 4314.</title>
        <authorList>
            <person name="Yamada O."/>
            <person name="Machida M."/>
            <person name="Hosoyama A."/>
            <person name="Goto M."/>
            <person name="Takahashi T."/>
            <person name="Futagami T."/>
            <person name="Yamagata Y."/>
            <person name="Takeuchi M."/>
            <person name="Kobayashi T."/>
            <person name="Koike H."/>
            <person name="Abe K."/>
            <person name="Asai K."/>
            <person name="Arita M."/>
            <person name="Fujita N."/>
            <person name="Fukuda K."/>
            <person name="Higa K."/>
            <person name="Horikawa H."/>
            <person name="Ishikawa T."/>
            <person name="Jinno K."/>
            <person name="Kato Y."/>
            <person name="Kirimura K."/>
            <person name="Mizutani O."/>
            <person name="Nakasone K."/>
            <person name="Sano M."/>
            <person name="Shiraishi Y."/>
            <person name="Tsukahara M."/>
            <person name="Gomi K."/>
        </authorList>
    </citation>
    <scope>NUCLEOTIDE SEQUENCE [LARGE SCALE GENOMIC DNA]</scope>
    <source>
        <strain evidence="1 2">RIB 2604</strain>
    </source>
</reference>
<protein>
    <submittedName>
        <fullName evidence="1">Uncharacterized protein</fullName>
    </submittedName>
</protein>
<proteinExistence type="predicted"/>
<accession>A0A146F351</accession>
<dbReference type="AlphaFoldDB" id="A0A146F351"/>
<dbReference type="Proteomes" id="UP000075230">
    <property type="component" value="Unassembled WGS sequence"/>
</dbReference>